<evidence type="ECO:0000313" key="2">
    <source>
        <dbReference type="Proteomes" id="UP000054565"/>
    </source>
</evidence>
<protein>
    <submittedName>
        <fullName evidence="1">Uncharacterized protein</fullName>
    </submittedName>
</protein>
<accession>A0A0J7BIC5</accession>
<name>A0A0J7BIC5_COCIT</name>
<reference evidence="2" key="1">
    <citation type="journal article" date="2010" name="Genome Res.">
        <title>Population genomic sequencing of Coccidioides fungi reveals recent hybridization and transposon control.</title>
        <authorList>
            <person name="Neafsey D.E."/>
            <person name="Barker B.M."/>
            <person name="Sharpton T.J."/>
            <person name="Stajich J.E."/>
            <person name="Park D.J."/>
            <person name="Whiston E."/>
            <person name="Hung C.-Y."/>
            <person name="McMahan C."/>
            <person name="White J."/>
            <person name="Sykes S."/>
            <person name="Heiman D."/>
            <person name="Young S."/>
            <person name="Zeng Q."/>
            <person name="Abouelleil A."/>
            <person name="Aftuck L."/>
            <person name="Bessette D."/>
            <person name="Brown A."/>
            <person name="FitzGerald M."/>
            <person name="Lui A."/>
            <person name="Macdonald J.P."/>
            <person name="Priest M."/>
            <person name="Orbach M.J."/>
            <person name="Galgiani J.N."/>
            <person name="Kirkland T.N."/>
            <person name="Cole G.T."/>
            <person name="Birren B.W."/>
            <person name="Henn M.R."/>
            <person name="Taylor J.W."/>
            <person name="Rounsley S.D."/>
        </authorList>
    </citation>
    <scope>NUCLEOTIDE SEQUENCE [LARGE SCALE GENOMIC DNA]</scope>
    <source>
        <strain evidence="2">RMSCC 2394</strain>
    </source>
</reference>
<sequence>MGYNNYVPFIQWFNGVYPHSECVLCDSQALSGSSNFARDRSYQDGGLTLGGIQLACQLHAVNVPDNRCTQKQGSSERAWQAERRLRAFRGTVTEVETEWGTIFRSLGGISRKAGAAIQRKGNIRGYRRYSGFVRRIRTRVVRSSLRSFPSIADAPGGTGTHGPSDKIPDLPLARVRMSSYQWFEIVFRYGVFNDEKIGVEIMSGITQMYAVPWGLPVEIGKEHAYLY</sequence>
<organism evidence="1 2">
    <name type="scientific">Coccidioides immitis RMSCC 2394</name>
    <dbReference type="NCBI Taxonomy" id="404692"/>
    <lineage>
        <taxon>Eukaryota</taxon>
        <taxon>Fungi</taxon>
        <taxon>Dikarya</taxon>
        <taxon>Ascomycota</taxon>
        <taxon>Pezizomycotina</taxon>
        <taxon>Eurotiomycetes</taxon>
        <taxon>Eurotiomycetidae</taxon>
        <taxon>Onygenales</taxon>
        <taxon>Onygenaceae</taxon>
        <taxon>Coccidioides</taxon>
    </lineage>
</organism>
<proteinExistence type="predicted"/>
<gene>
    <name evidence="1" type="ORF">CIRG_09310</name>
</gene>
<evidence type="ECO:0000313" key="1">
    <source>
        <dbReference type="EMBL" id="KMP10077.1"/>
    </source>
</evidence>
<dbReference type="Proteomes" id="UP000054565">
    <property type="component" value="Unassembled WGS sequence"/>
</dbReference>
<dbReference type="AlphaFoldDB" id="A0A0J7BIC5"/>
<dbReference type="EMBL" id="DS028100">
    <property type="protein sequence ID" value="KMP10077.1"/>
    <property type="molecule type" value="Genomic_DNA"/>
</dbReference>